<organism evidence="8 9">
    <name type="scientific">Roseiarcus fermentans</name>
    <dbReference type="NCBI Taxonomy" id="1473586"/>
    <lineage>
        <taxon>Bacteria</taxon>
        <taxon>Pseudomonadati</taxon>
        <taxon>Pseudomonadota</taxon>
        <taxon>Alphaproteobacteria</taxon>
        <taxon>Hyphomicrobiales</taxon>
        <taxon>Roseiarcaceae</taxon>
        <taxon>Roseiarcus</taxon>
    </lineage>
</organism>
<comment type="subcellular location">
    <subcellularLocation>
        <location evidence="1">Cell membrane</location>
        <topology evidence="1">Multi-pass membrane protein</topology>
    </subcellularLocation>
</comment>
<dbReference type="InterPro" id="IPR010290">
    <property type="entry name" value="TM_effector"/>
</dbReference>
<dbReference type="InterPro" id="IPR036259">
    <property type="entry name" value="MFS_trans_sf"/>
</dbReference>
<protein>
    <submittedName>
        <fullName evidence="8">Putative MFS family arabinose efflux permease</fullName>
    </submittedName>
</protein>
<keyword evidence="9" id="KW-1185">Reference proteome</keyword>
<dbReference type="Pfam" id="PF05977">
    <property type="entry name" value="MFS_3"/>
    <property type="match status" value="1"/>
</dbReference>
<feature type="transmembrane region" description="Helical" evidence="7">
    <location>
        <begin position="169"/>
        <end position="194"/>
    </location>
</feature>
<dbReference type="Proteomes" id="UP000253529">
    <property type="component" value="Unassembled WGS sequence"/>
</dbReference>
<feature type="transmembrane region" description="Helical" evidence="7">
    <location>
        <begin position="49"/>
        <end position="73"/>
    </location>
</feature>
<dbReference type="GO" id="GO:0005886">
    <property type="term" value="C:plasma membrane"/>
    <property type="evidence" value="ECO:0007669"/>
    <property type="project" value="UniProtKB-SubCell"/>
</dbReference>
<evidence type="ECO:0000256" key="6">
    <source>
        <dbReference type="ARBA" id="ARBA00023136"/>
    </source>
</evidence>
<keyword evidence="3" id="KW-1003">Cell membrane</keyword>
<keyword evidence="6 7" id="KW-0472">Membrane</keyword>
<evidence type="ECO:0000256" key="7">
    <source>
        <dbReference type="SAM" id="Phobius"/>
    </source>
</evidence>
<feature type="transmembrane region" description="Helical" evidence="7">
    <location>
        <begin position="20"/>
        <end position="43"/>
    </location>
</feature>
<dbReference type="PANTHER" id="PTHR23513">
    <property type="entry name" value="INTEGRAL MEMBRANE EFFLUX PROTEIN-RELATED"/>
    <property type="match status" value="1"/>
</dbReference>
<feature type="transmembrane region" description="Helical" evidence="7">
    <location>
        <begin position="214"/>
        <end position="236"/>
    </location>
</feature>
<keyword evidence="4 7" id="KW-0812">Transmembrane</keyword>
<accession>A0A366ESY5</accession>
<feature type="transmembrane region" description="Helical" evidence="7">
    <location>
        <begin position="142"/>
        <end position="163"/>
    </location>
</feature>
<comment type="caution">
    <text evidence="8">The sequence shown here is derived from an EMBL/GenBank/DDBJ whole genome shotgun (WGS) entry which is preliminary data.</text>
</comment>
<keyword evidence="2" id="KW-0813">Transport</keyword>
<feature type="transmembrane region" description="Helical" evidence="7">
    <location>
        <begin position="294"/>
        <end position="324"/>
    </location>
</feature>
<reference evidence="8 9" key="1">
    <citation type="submission" date="2018-06" db="EMBL/GenBank/DDBJ databases">
        <title>Genomic Encyclopedia of Type Strains, Phase IV (KMG-IV): sequencing the most valuable type-strain genomes for metagenomic binning, comparative biology and taxonomic classification.</title>
        <authorList>
            <person name="Goeker M."/>
        </authorList>
    </citation>
    <scope>NUCLEOTIDE SEQUENCE [LARGE SCALE GENOMIC DNA]</scope>
    <source>
        <strain evidence="8 9">DSM 24875</strain>
    </source>
</reference>
<dbReference type="AlphaFoldDB" id="A0A366ESY5"/>
<proteinExistence type="predicted"/>
<name>A0A366ESY5_9HYPH</name>
<evidence type="ECO:0000256" key="1">
    <source>
        <dbReference type="ARBA" id="ARBA00004651"/>
    </source>
</evidence>
<dbReference type="PANTHER" id="PTHR23513:SF11">
    <property type="entry name" value="STAPHYLOFERRIN A TRANSPORTER"/>
    <property type="match status" value="1"/>
</dbReference>
<feature type="transmembrane region" description="Helical" evidence="7">
    <location>
        <begin position="256"/>
        <end position="282"/>
    </location>
</feature>
<dbReference type="Gene3D" id="1.20.1250.20">
    <property type="entry name" value="MFS general substrate transporter like domains"/>
    <property type="match status" value="1"/>
</dbReference>
<gene>
    <name evidence="8" type="ORF">DFR50_13721</name>
</gene>
<dbReference type="SUPFAM" id="SSF103473">
    <property type="entry name" value="MFS general substrate transporter"/>
    <property type="match status" value="1"/>
</dbReference>
<sequence length="416" mass="44024">MSKRLGGIGEAFADRNFRIYSIGSVTSWITYFVQEIAFSWTAWEVTKSTAWLAVVAGLTTLATILFIPVGGVFADRYDRFTMVRIAYGFDLVKAMILAILAATNSITLSIICAAAFAHGLIHSFSIPASYGMMPRFVAKDRLASCIAVSAAYTQFAVFAGPALAGWLLVHWGIAVAFLTNVLGYILYFVTTLFLVTPDGYQQDRAPRQSIRQDILVGISYVASHRGLSALLLLILAGDSVSSALYRLMPAYSSTVLAGGAGTMSALYGAAGLGATLAALWLAHGGAAGATPGRVLWALLGLAVSALLLAGSITLAMALLAMLLFGFSQETRRTGTVSIMQASVQDSQRGRVLSSLFLFTQVAGGLGTIIVGTSAQATGLRLPMLVSGLLVAVVWFITFGRRETIAASFARKSGRNQ</sequence>
<evidence type="ECO:0000256" key="5">
    <source>
        <dbReference type="ARBA" id="ARBA00022989"/>
    </source>
</evidence>
<dbReference type="EMBL" id="QNRK01000037">
    <property type="protein sequence ID" value="RBP05036.1"/>
    <property type="molecule type" value="Genomic_DNA"/>
</dbReference>
<evidence type="ECO:0000313" key="9">
    <source>
        <dbReference type="Proteomes" id="UP000253529"/>
    </source>
</evidence>
<evidence type="ECO:0000256" key="2">
    <source>
        <dbReference type="ARBA" id="ARBA00022448"/>
    </source>
</evidence>
<evidence type="ECO:0000256" key="4">
    <source>
        <dbReference type="ARBA" id="ARBA00022692"/>
    </source>
</evidence>
<evidence type="ECO:0000313" key="8">
    <source>
        <dbReference type="EMBL" id="RBP05036.1"/>
    </source>
</evidence>
<evidence type="ECO:0000256" key="3">
    <source>
        <dbReference type="ARBA" id="ARBA00022475"/>
    </source>
</evidence>
<dbReference type="CDD" id="cd06173">
    <property type="entry name" value="MFS_MefA_like"/>
    <property type="match status" value="1"/>
</dbReference>
<keyword evidence="5 7" id="KW-1133">Transmembrane helix</keyword>
<feature type="transmembrane region" description="Helical" evidence="7">
    <location>
        <begin position="379"/>
        <end position="398"/>
    </location>
</feature>
<feature type="transmembrane region" description="Helical" evidence="7">
    <location>
        <begin position="351"/>
        <end position="372"/>
    </location>
</feature>